<keyword evidence="2" id="KW-0132">Cell division</keyword>
<dbReference type="EMBL" id="JAOPGA020001552">
    <property type="protein sequence ID" value="KAL0489377.1"/>
    <property type="molecule type" value="Genomic_DNA"/>
</dbReference>
<name>A0AAW2ZHJ6_9EUKA</name>
<protein>
    <submittedName>
        <fullName evidence="2">Cell division cycle protein 123</fullName>
    </submittedName>
</protein>
<dbReference type="PANTHER" id="PTHR15323:SF6">
    <property type="entry name" value="CELL DIVISION CYCLE PROTEIN 123 HOMOLOG"/>
    <property type="match status" value="1"/>
</dbReference>
<evidence type="ECO:0000313" key="3">
    <source>
        <dbReference type="Proteomes" id="UP001431209"/>
    </source>
</evidence>
<dbReference type="PANTHER" id="PTHR15323">
    <property type="entry name" value="D123 PROTEIN"/>
    <property type="match status" value="1"/>
</dbReference>
<keyword evidence="2" id="KW-0131">Cell cycle</keyword>
<gene>
    <name evidence="2" type="ORF">AKO1_010689</name>
</gene>
<accession>A0AAW2ZHJ6</accession>
<organism evidence="2 3">
    <name type="scientific">Acrasis kona</name>
    <dbReference type="NCBI Taxonomy" id="1008807"/>
    <lineage>
        <taxon>Eukaryota</taxon>
        <taxon>Discoba</taxon>
        <taxon>Heterolobosea</taxon>
        <taxon>Tetramitia</taxon>
        <taxon>Eutetramitia</taxon>
        <taxon>Acrasidae</taxon>
        <taxon>Acrasis</taxon>
    </lineage>
</organism>
<keyword evidence="3" id="KW-1185">Reference proteome</keyword>
<reference evidence="2 3" key="1">
    <citation type="submission" date="2024-03" db="EMBL/GenBank/DDBJ databases">
        <title>The Acrasis kona genome and developmental transcriptomes reveal deep origins of eukaryotic multicellular pathways.</title>
        <authorList>
            <person name="Sheikh S."/>
            <person name="Fu C.-J."/>
            <person name="Brown M.W."/>
            <person name="Baldauf S.L."/>
        </authorList>
    </citation>
    <scope>NUCLEOTIDE SEQUENCE [LARGE SCALE GENOMIC DNA]</scope>
    <source>
        <strain evidence="2 3">ATCC MYA-3509</strain>
    </source>
</reference>
<comment type="similarity">
    <text evidence="1">Belongs to the CDC123 family.</text>
</comment>
<evidence type="ECO:0000313" key="2">
    <source>
        <dbReference type="EMBL" id="KAL0489377.1"/>
    </source>
</evidence>
<dbReference type="InterPro" id="IPR009772">
    <property type="entry name" value="CDC123"/>
</dbReference>
<dbReference type="AlphaFoldDB" id="A0AAW2ZHJ6"/>
<proteinExistence type="inferred from homology"/>
<dbReference type="Proteomes" id="UP001431209">
    <property type="component" value="Unassembled WGS sequence"/>
</dbReference>
<dbReference type="Pfam" id="PF07065">
    <property type="entry name" value="D123"/>
    <property type="match status" value="1"/>
</dbReference>
<dbReference type="GO" id="GO:0005737">
    <property type="term" value="C:cytoplasm"/>
    <property type="evidence" value="ECO:0007669"/>
    <property type="project" value="TreeGrafter"/>
</dbReference>
<dbReference type="GO" id="GO:0051301">
    <property type="term" value="P:cell division"/>
    <property type="evidence" value="ECO:0007669"/>
    <property type="project" value="UniProtKB-KW"/>
</dbReference>
<evidence type="ECO:0000256" key="1">
    <source>
        <dbReference type="ARBA" id="ARBA00011047"/>
    </source>
</evidence>
<comment type="caution">
    <text evidence="2">The sequence shown here is derived from an EMBL/GenBank/DDBJ whole genome shotgun (WGS) entry which is preliminary data.</text>
</comment>
<sequence>MLQIVLITWLITHPNGHKGLFVRLSTRSPKDASLKNTDRVECLIKRQLEKNNNADENERTKMLVYAFHKALRVQNGRQAVEIITSSKRSYHDLFVRVLSTDKDEIFNMKLAVRDWVKISPGIEFRGFCTNGKLNAVSSYFTAAYNEDIKKNRSLLLQQILTLFEKIAPLLAHIPEYVIDFALTCDGVMAVVELNHFAKTTGAGLFDWGKDENVLRGKKAFEFRIIENFVQDSSSKLYRPLRDVLQKAYENHQNISK</sequence>